<proteinExistence type="predicted"/>
<evidence type="ECO:0000313" key="11">
    <source>
        <dbReference type="Proteomes" id="UP000005019"/>
    </source>
</evidence>
<dbReference type="Pfam" id="PF00486">
    <property type="entry name" value="Trans_reg_C"/>
    <property type="match status" value="1"/>
</dbReference>
<keyword evidence="3" id="KW-0805">Transcription regulation</keyword>
<gene>
    <name evidence="10" type="ORF">METUNv1_00346</name>
</gene>
<dbReference type="Gene3D" id="3.40.50.2300">
    <property type="match status" value="1"/>
</dbReference>
<dbReference type="InterPro" id="IPR036388">
    <property type="entry name" value="WH-like_DNA-bd_sf"/>
</dbReference>
<evidence type="ECO:0000259" key="8">
    <source>
        <dbReference type="PROSITE" id="PS50110"/>
    </source>
</evidence>
<dbReference type="EMBL" id="AFHG01000029">
    <property type="protein sequence ID" value="EGK73174.1"/>
    <property type="molecule type" value="Genomic_DNA"/>
</dbReference>
<dbReference type="FunFam" id="3.40.50.2300:FF:000002">
    <property type="entry name" value="DNA-binding response regulator PhoP"/>
    <property type="match status" value="1"/>
</dbReference>
<keyword evidence="11" id="KW-1185">Reference proteome</keyword>
<dbReference type="PANTHER" id="PTHR48111">
    <property type="entry name" value="REGULATOR OF RPOS"/>
    <property type="match status" value="1"/>
</dbReference>
<organism evidence="10 11">
    <name type="scientific">Methyloversatilis universalis (strain ATCC BAA-1314 / DSM 25237 / JCM 13912 / CCUG 52030 / FAM5)</name>
    <dbReference type="NCBI Taxonomy" id="1000565"/>
    <lineage>
        <taxon>Bacteria</taxon>
        <taxon>Pseudomonadati</taxon>
        <taxon>Pseudomonadota</taxon>
        <taxon>Betaproteobacteria</taxon>
        <taxon>Nitrosomonadales</taxon>
        <taxon>Sterolibacteriaceae</taxon>
        <taxon>Methyloversatilis</taxon>
    </lineage>
</organism>
<dbReference type="SMART" id="SM00862">
    <property type="entry name" value="Trans_reg_C"/>
    <property type="match status" value="1"/>
</dbReference>
<keyword evidence="1 6" id="KW-0597">Phosphoprotein</keyword>
<feature type="modified residue" description="4-aspartylphosphate" evidence="6">
    <location>
        <position position="61"/>
    </location>
</feature>
<dbReference type="SUPFAM" id="SSF52172">
    <property type="entry name" value="CheY-like"/>
    <property type="match status" value="1"/>
</dbReference>
<feature type="DNA-binding region" description="OmpR/PhoB-type" evidence="7">
    <location>
        <begin position="134"/>
        <end position="230"/>
    </location>
</feature>
<dbReference type="GO" id="GO:0005829">
    <property type="term" value="C:cytosol"/>
    <property type="evidence" value="ECO:0007669"/>
    <property type="project" value="TreeGrafter"/>
</dbReference>
<dbReference type="GO" id="GO:0000976">
    <property type="term" value="F:transcription cis-regulatory region binding"/>
    <property type="evidence" value="ECO:0007669"/>
    <property type="project" value="TreeGrafter"/>
</dbReference>
<dbReference type="InterPro" id="IPR001789">
    <property type="entry name" value="Sig_transdc_resp-reg_receiver"/>
</dbReference>
<dbReference type="eggNOG" id="COG0745">
    <property type="taxonomic scope" value="Bacteria"/>
</dbReference>
<comment type="caution">
    <text evidence="10">The sequence shown here is derived from an EMBL/GenBank/DDBJ whole genome shotgun (WGS) entry which is preliminary data.</text>
</comment>
<keyword evidence="5" id="KW-0804">Transcription</keyword>
<dbReference type="InterPro" id="IPR011006">
    <property type="entry name" value="CheY-like_superfamily"/>
</dbReference>
<protein>
    <submittedName>
        <fullName evidence="10">Transcriptional regulatory protein TctD</fullName>
    </submittedName>
</protein>
<dbReference type="Proteomes" id="UP000005019">
    <property type="component" value="Unassembled WGS sequence"/>
</dbReference>
<feature type="domain" description="OmpR/PhoB-type" evidence="9">
    <location>
        <begin position="134"/>
        <end position="230"/>
    </location>
</feature>
<keyword evidence="4 7" id="KW-0238">DNA-binding</keyword>
<evidence type="ECO:0000313" key="10">
    <source>
        <dbReference type="EMBL" id="EGK73174.1"/>
    </source>
</evidence>
<dbReference type="GO" id="GO:0006355">
    <property type="term" value="P:regulation of DNA-templated transcription"/>
    <property type="evidence" value="ECO:0007669"/>
    <property type="project" value="InterPro"/>
</dbReference>
<dbReference type="SMART" id="SM00448">
    <property type="entry name" value="REC"/>
    <property type="match status" value="1"/>
</dbReference>
<dbReference type="InterPro" id="IPR039420">
    <property type="entry name" value="WalR-like"/>
</dbReference>
<dbReference type="STRING" id="1000565.METUNv1_00346"/>
<dbReference type="PROSITE" id="PS50110">
    <property type="entry name" value="RESPONSE_REGULATORY"/>
    <property type="match status" value="1"/>
</dbReference>
<keyword evidence="2" id="KW-0902">Two-component regulatory system</keyword>
<dbReference type="AlphaFoldDB" id="F5R7Z6"/>
<evidence type="ECO:0000259" key="9">
    <source>
        <dbReference type="PROSITE" id="PS51755"/>
    </source>
</evidence>
<evidence type="ECO:0000256" key="4">
    <source>
        <dbReference type="ARBA" id="ARBA00023125"/>
    </source>
</evidence>
<dbReference type="GO" id="GO:0000156">
    <property type="term" value="F:phosphorelay response regulator activity"/>
    <property type="evidence" value="ECO:0007669"/>
    <property type="project" value="TreeGrafter"/>
</dbReference>
<dbReference type="InterPro" id="IPR001867">
    <property type="entry name" value="OmpR/PhoB-type_DNA-bd"/>
</dbReference>
<dbReference type="GO" id="GO:0032993">
    <property type="term" value="C:protein-DNA complex"/>
    <property type="evidence" value="ECO:0007669"/>
    <property type="project" value="TreeGrafter"/>
</dbReference>
<dbReference type="Pfam" id="PF00072">
    <property type="entry name" value="Response_reg"/>
    <property type="match status" value="1"/>
</dbReference>
<evidence type="ECO:0000256" key="6">
    <source>
        <dbReference type="PROSITE-ProRule" id="PRU00169"/>
    </source>
</evidence>
<name>F5R7Z6_METUF</name>
<evidence type="ECO:0000256" key="3">
    <source>
        <dbReference type="ARBA" id="ARBA00023015"/>
    </source>
</evidence>
<dbReference type="Gene3D" id="1.10.10.10">
    <property type="entry name" value="Winged helix-like DNA-binding domain superfamily/Winged helix DNA-binding domain"/>
    <property type="match status" value="1"/>
</dbReference>
<dbReference type="CDD" id="cd00383">
    <property type="entry name" value="trans_reg_C"/>
    <property type="match status" value="1"/>
</dbReference>
<dbReference type="PANTHER" id="PTHR48111:SF67">
    <property type="entry name" value="TRANSCRIPTIONAL REGULATORY PROTEIN TCTD"/>
    <property type="match status" value="1"/>
</dbReference>
<evidence type="ECO:0000256" key="1">
    <source>
        <dbReference type="ARBA" id="ARBA00022553"/>
    </source>
</evidence>
<feature type="domain" description="Response regulatory" evidence="8">
    <location>
        <begin position="12"/>
        <end position="126"/>
    </location>
</feature>
<evidence type="ECO:0000256" key="2">
    <source>
        <dbReference type="ARBA" id="ARBA00023012"/>
    </source>
</evidence>
<reference evidence="10 11" key="1">
    <citation type="journal article" date="2011" name="J. Bacteriol.">
        <title>Genome sequence of Methyloversatilis universalis FAM5T, a methylotrophic representative of the order Rhodocyclales.</title>
        <authorList>
            <person name="Kittichotirat W."/>
            <person name="Good N.M."/>
            <person name="Hall R."/>
            <person name="Bringel F."/>
            <person name="Lajus A."/>
            <person name="Medigue C."/>
            <person name="Smalley N.E."/>
            <person name="Beck D."/>
            <person name="Bumgarner R."/>
            <person name="Vuilleumier S."/>
            <person name="Kalyuzhnaya M.G."/>
        </authorList>
    </citation>
    <scope>NUCLEOTIDE SEQUENCE [LARGE SCALE GENOMIC DNA]</scope>
    <source>
        <strain evidence="11">ATCC BAA-1314 / JCM 13912 / FAM5</strain>
    </source>
</reference>
<dbReference type="PROSITE" id="PS51755">
    <property type="entry name" value="OMPR_PHOB"/>
    <property type="match status" value="1"/>
</dbReference>
<evidence type="ECO:0000256" key="7">
    <source>
        <dbReference type="PROSITE-ProRule" id="PRU01091"/>
    </source>
</evidence>
<accession>F5R7Z6</accession>
<dbReference type="CDD" id="cd17624">
    <property type="entry name" value="REC_OmpR_PmrA-like"/>
    <property type="match status" value="1"/>
</dbReference>
<dbReference type="Gene3D" id="6.10.250.690">
    <property type="match status" value="1"/>
</dbReference>
<sequence length="233" mass="25502">MPDPPRTDTAMRLLLVEDDVLLASGVREGLEAQGYNVDAIDTAEAALTGLRLTPYDLAIVDIGLPRMDGLELVRRMRRDGLALPVLILTARDTLEDRVDALELGADDYLIKPFHLSELVARVRALIRRSRAVASSLITHGALTLDMATREAKLGDAPLALTGREWATLELLLLAAPRVVAKEKILDSLSAWDRELSPNAVELYVSRLRAKLEPGGVRILTVRGLGYRIEAPAE</sequence>
<evidence type="ECO:0000256" key="5">
    <source>
        <dbReference type="ARBA" id="ARBA00023163"/>
    </source>
</evidence>